<comment type="subcellular location">
    <subcellularLocation>
        <location evidence="1">Membrane</location>
        <topology evidence="1">Multi-pass membrane protein</topology>
    </subcellularLocation>
</comment>
<gene>
    <name evidence="9" type="ORF">HNAJ_LOCUS10418</name>
</gene>
<dbReference type="GO" id="GO:0008206">
    <property type="term" value="P:bile acid metabolic process"/>
    <property type="evidence" value="ECO:0007669"/>
    <property type="project" value="TreeGrafter"/>
</dbReference>
<reference evidence="11" key="1">
    <citation type="submission" date="2016-04" db="UniProtKB">
        <authorList>
            <consortium name="WormBaseParasite"/>
        </authorList>
    </citation>
    <scope>IDENTIFICATION</scope>
</reference>
<dbReference type="GO" id="GO:0008111">
    <property type="term" value="F:alpha-methylacyl-CoA racemase activity"/>
    <property type="evidence" value="ECO:0007669"/>
    <property type="project" value="TreeGrafter"/>
</dbReference>
<proteinExistence type="inferred from homology"/>
<dbReference type="InterPro" id="IPR009294">
    <property type="entry name" value="Aph-1"/>
</dbReference>
<name>A0A158QIX3_RODNA</name>
<keyword evidence="4 8" id="KW-0812">Transmembrane</keyword>
<dbReference type="InterPro" id="IPR050509">
    <property type="entry name" value="CoA-transferase_III"/>
</dbReference>
<evidence type="ECO:0000256" key="2">
    <source>
        <dbReference type="ARBA" id="ARBA00005577"/>
    </source>
</evidence>
<dbReference type="EMBL" id="UZAE01013040">
    <property type="protein sequence ID" value="VDO07915.1"/>
    <property type="molecule type" value="Genomic_DNA"/>
</dbReference>
<evidence type="ECO:0000313" key="11">
    <source>
        <dbReference type="WBParaSite" id="HNAJ_0001042301-mRNA-1"/>
    </source>
</evidence>
<evidence type="ECO:0000313" key="10">
    <source>
        <dbReference type="Proteomes" id="UP000278807"/>
    </source>
</evidence>
<evidence type="ECO:0000256" key="7">
    <source>
        <dbReference type="ARBA" id="ARBA00023136"/>
    </source>
</evidence>
<feature type="transmembrane region" description="Helical" evidence="8">
    <location>
        <begin position="429"/>
        <end position="452"/>
    </location>
</feature>
<dbReference type="GO" id="GO:0016020">
    <property type="term" value="C:membrane"/>
    <property type="evidence" value="ECO:0007669"/>
    <property type="project" value="UniProtKB-SubCell"/>
</dbReference>
<evidence type="ECO:0000256" key="6">
    <source>
        <dbReference type="ARBA" id="ARBA00022989"/>
    </source>
</evidence>
<dbReference type="Pfam" id="PF02515">
    <property type="entry name" value="CoA_transf_3"/>
    <property type="match status" value="1"/>
</dbReference>
<comment type="similarity">
    <text evidence="2">Belongs to the APH-1 family.</text>
</comment>
<evidence type="ECO:0000256" key="3">
    <source>
        <dbReference type="ARBA" id="ARBA00008383"/>
    </source>
</evidence>
<evidence type="ECO:0000256" key="1">
    <source>
        <dbReference type="ARBA" id="ARBA00004141"/>
    </source>
</evidence>
<dbReference type="InterPro" id="IPR003673">
    <property type="entry name" value="CoA-Trfase_fam_III"/>
</dbReference>
<organism evidence="11">
    <name type="scientific">Rodentolepis nana</name>
    <name type="common">Dwarf tapeworm</name>
    <name type="synonym">Hymenolepis nana</name>
    <dbReference type="NCBI Taxonomy" id="102285"/>
    <lineage>
        <taxon>Eukaryota</taxon>
        <taxon>Metazoa</taxon>
        <taxon>Spiralia</taxon>
        <taxon>Lophotrochozoa</taxon>
        <taxon>Platyhelminthes</taxon>
        <taxon>Cestoda</taxon>
        <taxon>Eucestoda</taxon>
        <taxon>Cyclophyllidea</taxon>
        <taxon>Hymenolepididae</taxon>
        <taxon>Rodentolepis</taxon>
    </lineage>
</organism>
<keyword evidence="10" id="KW-1185">Reference proteome</keyword>
<accession>A0A158QIX3</accession>
<comment type="similarity">
    <text evidence="3">Belongs to the CoA-transferase III family.</text>
</comment>
<dbReference type="Proteomes" id="UP000278807">
    <property type="component" value="Unassembled WGS sequence"/>
</dbReference>
<evidence type="ECO:0000256" key="5">
    <source>
        <dbReference type="ARBA" id="ARBA00022976"/>
    </source>
</evidence>
<dbReference type="InterPro" id="IPR044855">
    <property type="entry name" value="CoA-Trfase_III_dom3_sf"/>
</dbReference>
<dbReference type="GO" id="GO:0007219">
    <property type="term" value="P:Notch signaling pathway"/>
    <property type="evidence" value="ECO:0007669"/>
    <property type="project" value="UniProtKB-KW"/>
</dbReference>
<dbReference type="OrthoDB" id="16747at2759"/>
<feature type="transmembrane region" description="Helical" evidence="8">
    <location>
        <begin position="588"/>
        <end position="612"/>
    </location>
</feature>
<feature type="transmembrane region" description="Helical" evidence="8">
    <location>
        <begin position="366"/>
        <end position="392"/>
    </location>
</feature>
<keyword evidence="7 8" id="KW-0472">Membrane</keyword>
<feature type="transmembrane region" description="Helical" evidence="8">
    <location>
        <begin position="399"/>
        <end position="423"/>
    </location>
</feature>
<evidence type="ECO:0000313" key="9">
    <source>
        <dbReference type="EMBL" id="VDO07915.1"/>
    </source>
</evidence>
<evidence type="ECO:0000256" key="8">
    <source>
        <dbReference type="SAM" id="Phobius"/>
    </source>
</evidence>
<dbReference type="WBParaSite" id="HNAJ_0001042301-mRNA-1">
    <property type="protein sequence ID" value="HNAJ_0001042301-mRNA-1"/>
    <property type="gene ID" value="HNAJ_0001042301"/>
</dbReference>
<sequence length="693" mass="76543">MLKGINVLEMAGLGPVTMCGLILKDFGASVLRIVNPDAPFIDHLLSPGKTTVELNLKNATDKEKFINLCKTSDILLDPFRPNCLEKLGITPQLLHKTNKGLILTRISGYGQPEENENKDYYLRPGHDINYLAESGILSIFSSGKDAATYPVNGLADVAGGSFPAVAGTILALYSREKSGEGKIVDVSITDGMAYLATYFMASLQGGGRDILDPSNMHWLALAFQCQGLLSGDAPFYRTYETKDKKAVAVGALEPKFYSNLLRTLGVAEKYAPQLDRHAWPRIIAIFSGIFAGETRDYWCTQTDLVRNACLSPVYSMDEVLQMRPKHLYRDLPFSFSPLAGATRNEGAFSFRIPRPSPILYDFPPEYGMTLVGAIGCGLIAFGPVGVLFFLIVARDPLQVILFTLSSFFWLLGLLLSSVIWFAVVPLREHLSFGLVIACLVQELMRFLFYLLISFSEASLRKITENEAREASRSNSLGDSTTSARMLNSNNSKRASIFNFRKLAFSSGLSFALMGGIFEYIYVYYDVIGPATLFEGANPGYFFIFAGVIDQRDSYTSFGHEQVDVTGMDTAIKNLKSSRKIVDFISNPLVIQLSALNSCFMGFMQISWSVIMFRSFRLRIYFDIVVICLSHVAVSSLVTPEMVCATLAITSIGFFVYAFFAAGGRWPSRTHSHPMRTDPTVILDPAETVRTVVG</sequence>
<reference evidence="9 10" key="2">
    <citation type="submission" date="2018-11" db="EMBL/GenBank/DDBJ databases">
        <authorList>
            <consortium name="Pathogen Informatics"/>
        </authorList>
    </citation>
    <scope>NUCLEOTIDE SEQUENCE [LARGE SCALE GENOMIC DNA]</scope>
</reference>
<dbReference type="Gene3D" id="3.40.50.10540">
    <property type="entry name" value="Crotonobetainyl-coa:carnitine coa-transferase, domain 1"/>
    <property type="match status" value="1"/>
</dbReference>
<dbReference type="GO" id="GO:0016485">
    <property type="term" value="P:protein processing"/>
    <property type="evidence" value="ECO:0007669"/>
    <property type="project" value="InterPro"/>
</dbReference>
<dbReference type="GO" id="GO:0005739">
    <property type="term" value="C:mitochondrion"/>
    <property type="evidence" value="ECO:0007669"/>
    <property type="project" value="TreeGrafter"/>
</dbReference>
<dbReference type="STRING" id="102285.A0A158QIX3"/>
<evidence type="ECO:0000256" key="4">
    <source>
        <dbReference type="ARBA" id="ARBA00022692"/>
    </source>
</evidence>
<feature type="transmembrane region" description="Helical" evidence="8">
    <location>
        <begin position="619"/>
        <end position="638"/>
    </location>
</feature>
<feature type="transmembrane region" description="Helical" evidence="8">
    <location>
        <begin position="502"/>
        <end position="524"/>
    </location>
</feature>
<dbReference type="SUPFAM" id="SSF89796">
    <property type="entry name" value="CoA-transferase family III (CaiB/BaiF)"/>
    <property type="match status" value="1"/>
</dbReference>
<dbReference type="PANTHER" id="PTHR48228:SF5">
    <property type="entry name" value="ALPHA-METHYLACYL-COA RACEMASE"/>
    <property type="match status" value="1"/>
</dbReference>
<keyword evidence="5" id="KW-0914">Notch signaling pathway</keyword>
<dbReference type="Pfam" id="PF06105">
    <property type="entry name" value="Aph-1"/>
    <property type="match status" value="1"/>
</dbReference>
<keyword evidence="6 8" id="KW-1133">Transmembrane helix</keyword>
<dbReference type="PANTHER" id="PTHR48228">
    <property type="entry name" value="SUCCINYL-COA--D-CITRAMALATE COA-TRANSFERASE"/>
    <property type="match status" value="1"/>
</dbReference>
<dbReference type="AlphaFoldDB" id="A0A158QIX3"/>
<dbReference type="Gene3D" id="3.30.1540.10">
    <property type="entry name" value="formyl-coa transferase, domain 3"/>
    <property type="match status" value="1"/>
</dbReference>
<protein>
    <submittedName>
        <fullName evidence="11">Alpha-methylacyl-CoA racemase</fullName>
    </submittedName>
</protein>
<dbReference type="InterPro" id="IPR023606">
    <property type="entry name" value="CoA-Trfase_III_dom_1_sf"/>
</dbReference>
<feature type="transmembrane region" description="Helical" evidence="8">
    <location>
        <begin position="644"/>
        <end position="665"/>
    </location>
</feature>